<evidence type="ECO:0000313" key="5">
    <source>
        <dbReference type="EMBL" id="MBA1380155.1"/>
    </source>
</evidence>
<dbReference type="InterPro" id="IPR029069">
    <property type="entry name" value="HotDog_dom_sf"/>
</dbReference>
<gene>
    <name evidence="5" type="ORF">FHK92_20505</name>
</gene>
<protein>
    <submittedName>
        <fullName evidence="5">Polyketide synthase</fullName>
    </submittedName>
</protein>
<dbReference type="GO" id="GO:0005737">
    <property type="term" value="C:cytoplasm"/>
    <property type="evidence" value="ECO:0007669"/>
    <property type="project" value="TreeGrafter"/>
</dbReference>
<sequence length="1138" mass="121963">MSGAVTTEGDLCFSAMAGEFPGAPSTDALWQVLVQGEIAPIQAMPARWELDKSAIFSAKAGEKDRTYLDSAFCLTDDASTPSRHDGRQVAIGKKVLQTLLAQLTAQGSVLDTKRTALVVATSWCDESYFATGTANSAGAPVGFTPGEQVAALASAFALGGPALSVDTACSSFPYAIDMAKALLSSGQADNAIVMALNTVLPPALFLGFSQLTAFSARASMQAFGQDADGIVPGECAAAFLVEPVSQALAAQRQPLGILRALGMSADGAEGSVFAPGKQAQYCAYERAYSDLDPGSVDYIETHGTGTPLGDATELASLDSFFAAHRNADERLTIGSIKSVIGHPLAAAGGASLAKALMILRHRSVPPQPDYRPSAKVDETCLQLATRQPQSLADRQSAIRIGISSFGFGGANAHLVVDEYIGDGHAPAAQAVPGVLKLDLAVVEAEAAFSGCDSLQSFQQQLDQPIAPAVLFPYGRFVDYSGDLTRPLSGKFLAQDQLIDIAGFGMGPKPLAHVDPYKLLVTDRVNHLLRRLPGVAGSADTAMVMCCNMGGERFSNAYSSAQQFYARSQGTPPGVEVTDVATMLPNMLSGYPAQVFDFKGFHQTLAGTPGLFWQTLLASRQWFKQGISTLLLGAGRFISGEIEIDRALRSAAVQGEGLGVVALRPYQPDSGDTPLLVIRAAVLAHAAKSLDEACQLAGKKRDQYLHVEVCELQPETAQANQPLRKMTGFLAEASGIETLLAVILNATAHTVIEVREGGTPVMWLFTEKLRDWKPMPAQLAPPLKHPFTLRFAHEAPRSLQPLATPVRPAQIVREPQHDGVDVLQLSDMLTSTVLAGLRVRVRAMEGLFALHQGPAAQRPTQWPRRAENTVIAHVQRAPRSLRAQLVVDEAHPYFFDHPLDHVPGILLLEGVMQLIEQAMPPLNGRVAYVKTLGIKFQQYVQKEGVIDLHVEQDQDAHAFQAKVMQGGKLMCTCVLGMAYNSAFEIAPPGEFSARRCGNKAFLHKAREENVIVSEMSTVAQGLSVDTVKLPEGHFFHEGDPAHFSMVYFLEIARQCYMQIAHGHLQIPLNVPMNLLALSFSLDRPIPRNSPLSLAPQAGMEAQLQSFKTNRIHIDLFNRGEKIGQANITAQVLSQAAPAA</sequence>
<evidence type="ECO:0000313" key="6">
    <source>
        <dbReference type="Proteomes" id="UP000572407"/>
    </source>
</evidence>
<dbReference type="GO" id="GO:0006633">
    <property type="term" value="P:fatty acid biosynthetic process"/>
    <property type="evidence" value="ECO:0007669"/>
    <property type="project" value="TreeGrafter"/>
</dbReference>
<dbReference type="InterPro" id="IPR014030">
    <property type="entry name" value="Ketoacyl_synth_N"/>
</dbReference>
<dbReference type="GO" id="GO:0005886">
    <property type="term" value="C:plasma membrane"/>
    <property type="evidence" value="ECO:0007669"/>
    <property type="project" value="TreeGrafter"/>
</dbReference>
<evidence type="ECO:0000256" key="3">
    <source>
        <dbReference type="RuleBase" id="RU003694"/>
    </source>
</evidence>
<dbReference type="EMBL" id="VDLV01000037">
    <property type="protein sequence ID" value="MBA1380155.1"/>
    <property type="molecule type" value="Genomic_DNA"/>
</dbReference>
<reference evidence="5 6" key="1">
    <citation type="submission" date="2019-06" db="EMBL/GenBank/DDBJ databases">
        <title>Analysis of the biodiversity of Brassica napus bacterial endophytes for the selection of potential efficient biofertilizers for rapeseed crops.</title>
        <authorList>
            <person name="Jimenez-Gomez A."/>
            <person name="Saati-Santamaria Z."/>
            <person name="Menendez E."/>
            <person name="Rivas R."/>
            <person name="Mateos P.F."/>
            <person name="Velazquez E."/>
            <person name="Garcia-Fraile P."/>
        </authorList>
    </citation>
    <scope>NUCLEOTIDE SEQUENCE [LARGE SCALE GENOMIC DNA]</scope>
    <source>
        <strain evidence="5 6">CDVBN10</strain>
    </source>
</reference>
<dbReference type="Pfam" id="PF02801">
    <property type="entry name" value="Ketoacyl-synt_C"/>
    <property type="match status" value="1"/>
</dbReference>
<accession>A0A7V8UEP2</accession>
<dbReference type="InterPro" id="IPR016039">
    <property type="entry name" value="Thiolase-like"/>
</dbReference>
<dbReference type="GO" id="GO:0004312">
    <property type="term" value="F:fatty acid synthase activity"/>
    <property type="evidence" value="ECO:0007669"/>
    <property type="project" value="TreeGrafter"/>
</dbReference>
<dbReference type="InterPro" id="IPR050091">
    <property type="entry name" value="PKS_NRPS_Biosynth_Enz"/>
</dbReference>
<keyword evidence="3" id="KW-0808">Transferase</keyword>
<dbReference type="PROSITE" id="PS52004">
    <property type="entry name" value="KS3_2"/>
    <property type="match status" value="1"/>
</dbReference>
<keyword evidence="2" id="KW-0597">Phosphoprotein</keyword>
<comment type="caution">
    <text evidence="5">The sequence shown here is derived from an EMBL/GenBank/DDBJ whole genome shotgun (WGS) entry which is preliminary data.</text>
</comment>
<dbReference type="SUPFAM" id="SSF53901">
    <property type="entry name" value="Thiolase-like"/>
    <property type="match status" value="3"/>
</dbReference>
<evidence type="ECO:0000256" key="2">
    <source>
        <dbReference type="ARBA" id="ARBA00022553"/>
    </source>
</evidence>
<dbReference type="GO" id="GO:0071770">
    <property type="term" value="P:DIM/DIP cell wall layer assembly"/>
    <property type="evidence" value="ECO:0007669"/>
    <property type="project" value="TreeGrafter"/>
</dbReference>
<dbReference type="PANTHER" id="PTHR43775">
    <property type="entry name" value="FATTY ACID SYNTHASE"/>
    <property type="match status" value="1"/>
</dbReference>
<dbReference type="InterPro" id="IPR005509">
    <property type="entry name" value="AfsA_hotdog_dom"/>
</dbReference>
<evidence type="ECO:0000259" key="4">
    <source>
        <dbReference type="PROSITE" id="PS52004"/>
    </source>
</evidence>
<evidence type="ECO:0000256" key="1">
    <source>
        <dbReference type="ARBA" id="ARBA00022450"/>
    </source>
</evidence>
<dbReference type="AlphaFoldDB" id="A0A7V8UEP2"/>
<dbReference type="RefSeq" id="WP_181289535.1">
    <property type="nucleotide sequence ID" value="NZ_VDLV01000037.1"/>
</dbReference>
<comment type="similarity">
    <text evidence="3">Belongs to the thiolase-like superfamily. Beta-ketoacyl-ACP synthases family.</text>
</comment>
<dbReference type="Pfam" id="PF03756">
    <property type="entry name" value="AfsA"/>
    <property type="match status" value="2"/>
</dbReference>
<feature type="domain" description="Ketosynthase family 3 (KS3)" evidence="4">
    <location>
        <begin position="8"/>
        <end position="418"/>
    </location>
</feature>
<dbReference type="Gene3D" id="3.40.47.10">
    <property type="match status" value="1"/>
</dbReference>
<dbReference type="Proteomes" id="UP000572407">
    <property type="component" value="Unassembled WGS sequence"/>
</dbReference>
<keyword evidence="1" id="KW-0596">Phosphopantetheine</keyword>
<dbReference type="Pfam" id="PF00109">
    <property type="entry name" value="ketoacyl-synt"/>
    <property type="match status" value="1"/>
</dbReference>
<dbReference type="CDD" id="cd00833">
    <property type="entry name" value="PKS"/>
    <property type="match status" value="1"/>
</dbReference>
<proteinExistence type="inferred from homology"/>
<dbReference type="SUPFAM" id="SSF54637">
    <property type="entry name" value="Thioesterase/thiol ester dehydrase-isomerase"/>
    <property type="match status" value="1"/>
</dbReference>
<organism evidence="5 6">
    <name type="scientific">Pseudomonas brassicacearum subsp. neoaurantiaca</name>
    <dbReference type="NCBI Taxonomy" id="494916"/>
    <lineage>
        <taxon>Bacteria</taxon>
        <taxon>Pseudomonadati</taxon>
        <taxon>Pseudomonadota</taxon>
        <taxon>Gammaproteobacteria</taxon>
        <taxon>Pseudomonadales</taxon>
        <taxon>Pseudomonadaceae</taxon>
        <taxon>Pseudomonas</taxon>
    </lineage>
</organism>
<dbReference type="InterPro" id="IPR020841">
    <property type="entry name" value="PKS_Beta-ketoAc_synthase_dom"/>
</dbReference>
<dbReference type="SMART" id="SM00825">
    <property type="entry name" value="PKS_KS"/>
    <property type="match status" value="1"/>
</dbReference>
<name>A0A7V8UEP2_9PSED</name>
<dbReference type="Gene3D" id="3.10.129.10">
    <property type="entry name" value="Hotdog Thioesterase"/>
    <property type="match status" value="1"/>
</dbReference>
<dbReference type="PANTHER" id="PTHR43775:SF37">
    <property type="entry name" value="SI:DKEY-61P9.11"/>
    <property type="match status" value="1"/>
</dbReference>
<dbReference type="InterPro" id="IPR014031">
    <property type="entry name" value="Ketoacyl_synth_C"/>
</dbReference>